<dbReference type="Proteomes" id="UP000239872">
    <property type="component" value="Unassembled WGS sequence"/>
</dbReference>
<evidence type="ECO:0000313" key="3">
    <source>
        <dbReference type="EMBL" id="PQJ12347.1"/>
    </source>
</evidence>
<keyword evidence="1" id="KW-0597">Phosphoprotein</keyword>
<evidence type="ECO:0000256" key="1">
    <source>
        <dbReference type="PROSITE-ProRule" id="PRU00169"/>
    </source>
</evidence>
<dbReference type="Gene3D" id="3.40.50.2300">
    <property type="match status" value="1"/>
</dbReference>
<protein>
    <submittedName>
        <fullName evidence="3">Response regulator</fullName>
    </submittedName>
</protein>
<dbReference type="InterPro" id="IPR052893">
    <property type="entry name" value="TCS_response_regulator"/>
</dbReference>
<dbReference type="PANTHER" id="PTHR44520:SF2">
    <property type="entry name" value="RESPONSE REGULATOR RCP1"/>
    <property type="match status" value="1"/>
</dbReference>
<dbReference type="InterPro" id="IPR001789">
    <property type="entry name" value="Sig_transdc_resp-reg_receiver"/>
</dbReference>
<name>A0A2S7T0G1_9BACT</name>
<dbReference type="PROSITE" id="PS50110">
    <property type="entry name" value="RESPONSE_REGULATORY"/>
    <property type="match status" value="1"/>
</dbReference>
<accession>A0A2S7T0G1</accession>
<keyword evidence="4" id="KW-1185">Reference proteome</keyword>
<dbReference type="AlphaFoldDB" id="A0A2S7T0G1"/>
<reference evidence="3 4" key="1">
    <citation type="submission" date="2018-01" db="EMBL/GenBank/DDBJ databases">
        <title>A novel member of the phylum Bacteroidetes isolated from glacier ice.</title>
        <authorList>
            <person name="Liu Q."/>
            <person name="Xin Y.-H."/>
        </authorList>
    </citation>
    <scope>NUCLEOTIDE SEQUENCE [LARGE SCALE GENOMIC DNA]</scope>
    <source>
        <strain evidence="3 4">RB1R16</strain>
    </source>
</reference>
<dbReference type="GO" id="GO:0000160">
    <property type="term" value="P:phosphorelay signal transduction system"/>
    <property type="evidence" value="ECO:0007669"/>
    <property type="project" value="InterPro"/>
</dbReference>
<proteinExistence type="predicted"/>
<comment type="caution">
    <text evidence="3">The sequence shown here is derived from an EMBL/GenBank/DDBJ whole genome shotgun (WGS) entry which is preliminary data.</text>
</comment>
<evidence type="ECO:0000313" key="4">
    <source>
        <dbReference type="Proteomes" id="UP000239872"/>
    </source>
</evidence>
<organism evidence="3 4">
    <name type="scientific">Flavipsychrobacter stenotrophus</name>
    <dbReference type="NCBI Taxonomy" id="2077091"/>
    <lineage>
        <taxon>Bacteria</taxon>
        <taxon>Pseudomonadati</taxon>
        <taxon>Bacteroidota</taxon>
        <taxon>Chitinophagia</taxon>
        <taxon>Chitinophagales</taxon>
        <taxon>Chitinophagaceae</taxon>
        <taxon>Flavipsychrobacter</taxon>
    </lineage>
</organism>
<evidence type="ECO:0000259" key="2">
    <source>
        <dbReference type="PROSITE" id="PS50110"/>
    </source>
</evidence>
<dbReference type="SMART" id="SM00448">
    <property type="entry name" value="REC"/>
    <property type="match status" value="1"/>
</dbReference>
<sequence length="160" mass="18365">MAKHYFMECVLQNPIPKILLADDDADERYFFEIALKELPTATNLKTVPDGVGLMEYLSRNSDNLPDVLFLDIMMPRKNGIECLTEIMRNEKLKQIPVIMYSNSVGDDYIIKCYQYGATYFLQKGIYSELTESIDKLLAILGRTPNQASKDRFKFSLQGEC</sequence>
<dbReference type="EMBL" id="PPSL01000001">
    <property type="protein sequence ID" value="PQJ12347.1"/>
    <property type="molecule type" value="Genomic_DNA"/>
</dbReference>
<dbReference type="SUPFAM" id="SSF52172">
    <property type="entry name" value="CheY-like"/>
    <property type="match status" value="1"/>
</dbReference>
<dbReference type="Pfam" id="PF00072">
    <property type="entry name" value="Response_reg"/>
    <property type="match status" value="1"/>
</dbReference>
<dbReference type="PANTHER" id="PTHR44520">
    <property type="entry name" value="RESPONSE REGULATOR RCP1-RELATED"/>
    <property type="match status" value="1"/>
</dbReference>
<gene>
    <name evidence="3" type="ORF">CJD36_000915</name>
</gene>
<dbReference type="InterPro" id="IPR011006">
    <property type="entry name" value="CheY-like_superfamily"/>
</dbReference>
<feature type="modified residue" description="4-aspartylphosphate" evidence="1">
    <location>
        <position position="71"/>
    </location>
</feature>
<feature type="domain" description="Response regulatory" evidence="2">
    <location>
        <begin position="17"/>
        <end position="138"/>
    </location>
</feature>